<keyword evidence="11" id="KW-1185">Reference proteome</keyword>
<dbReference type="PANTHER" id="PTHR45827:SF1">
    <property type="entry name" value="SORTING NEXIN"/>
    <property type="match status" value="1"/>
</dbReference>
<feature type="compositionally biased region" description="Polar residues" evidence="7">
    <location>
        <begin position="89"/>
        <end position="108"/>
    </location>
</feature>
<dbReference type="Gene3D" id="1.20.1270.60">
    <property type="entry name" value="Arfaptin homology (AH) domain/BAR domain"/>
    <property type="match status" value="1"/>
</dbReference>
<dbReference type="InterPro" id="IPR001452">
    <property type="entry name" value="SH3_domain"/>
</dbReference>
<dbReference type="GO" id="GO:0005886">
    <property type="term" value="C:plasma membrane"/>
    <property type="evidence" value="ECO:0007669"/>
    <property type="project" value="TreeGrafter"/>
</dbReference>
<name>A0A2S2QML2_9HEMI</name>
<dbReference type="SUPFAM" id="SSF64268">
    <property type="entry name" value="PX domain"/>
    <property type="match status" value="1"/>
</dbReference>
<dbReference type="RefSeq" id="XP_025422621.1">
    <property type="nucleotide sequence ID" value="XM_025566836.1"/>
</dbReference>
<gene>
    <name evidence="10" type="primary">SNX9</name>
    <name evidence="12" type="synonym">LOC112692226</name>
    <name evidence="10" type="ORF">g.85692</name>
</gene>
<dbReference type="InterPro" id="IPR027267">
    <property type="entry name" value="AH/BAR_dom_sf"/>
</dbReference>
<dbReference type="PROSITE" id="PS50002">
    <property type="entry name" value="SH3"/>
    <property type="match status" value="1"/>
</dbReference>
<dbReference type="Proteomes" id="UP000694846">
    <property type="component" value="Unplaced"/>
</dbReference>
<feature type="compositionally biased region" description="Pro residues" evidence="7">
    <location>
        <begin position="70"/>
        <end position="83"/>
    </location>
</feature>
<keyword evidence="4" id="KW-0472">Membrane</keyword>
<dbReference type="InterPro" id="IPR036028">
    <property type="entry name" value="SH3-like_dom_sf"/>
</dbReference>
<keyword evidence="3 6" id="KW-0728">SH3 domain</keyword>
<evidence type="ECO:0000313" key="11">
    <source>
        <dbReference type="Proteomes" id="UP000694846"/>
    </source>
</evidence>
<sequence length="663" mass="73660">MKVLVLYDFVGEPGSSELSVTAGETLFVNRQDVGEGWWEGTNSAGQTGLFPAAYVEEIKVRDNIMDESKPPPALPPPPLPPTTDPWTVDEQQNDYYSHVPSSQYQQSPDDFYDDEWDDDSEYGGSSTVTSSAIVPSSTQYPAIGSKASMMKTAGKPATTTSNSSRFSKSVGGGDASYIMGAIQPSIPIPDTEQITIVVRSGTSSGPMAVDVEWRRDLDNEPHGYQCIVASPKKESKLKGLKSFIAYQITPTFNNIQVSRRYKHFDWLHERLLDKYCCLVPIPPLPDKQISGRYEEHFIERRKQQLQAFVDAVCRHPVLSRSWVWRHHFITCTDEKRWKTGKRRAESRNTSAETLTGANIFFVIQAISADGSDQAPPPINQALLDREVDGFQKFISGLDGALKNMAQTVSEQTKRIQTCYKRDAQRIGQSFYTLGHAYSGASSTSTGDTSGSGNAISLTTRQLMTALKKTGDAFNEMGGRLMDELPVAGWDSFADMLHVYRGVASAFPDILTMHKNALQKRKDCERQYSEGIPIGGGSSEGTGGSSSGASSVGSSSSATMATSDPEQQRRLLREVQRRTDLVSYSLLAEINQFHRDHVLGQMAGHVRQLLKYQIEFYRKIADNLENVLLMYPDDETFGAGVDHHYEQHYNQGDNSSYHQYYTNQ</sequence>
<dbReference type="InterPro" id="IPR036871">
    <property type="entry name" value="PX_dom_sf"/>
</dbReference>
<feature type="domain" description="PX" evidence="9">
    <location>
        <begin position="224"/>
        <end position="335"/>
    </location>
</feature>
<feature type="compositionally biased region" description="Gly residues" evidence="7">
    <location>
        <begin position="532"/>
        <end position="545"/>
    </location>
</feature>
<dbReference type="Pfam" id="PF00787">
    <property type="entry name" value="PX"/>
    <property type="match status" value="1"/>
</dbReference>
<dbReference type="InterPro" id="IPR001683">
    <property type="entry name" value="PX_dom"/>
</dbReference>
<keyword evidence="5" id="KW-0968">Cytoplasmic vesicle</keyword>
<dbReference type="SMART" id="SM00312">
    <property type="entry name" value="PX"/>
    <property type="match status" value="1"/>
</dbReference>
<dbReference type="OrthoDB" id="10254720at2759"/>
<feature type="compositionally biased region" description="Low complexity" evidence="7">
    <location>
        <begin position="546"/>
        <end position="562"/>
    </location>
</feature>
<dbReference type="Pfam" id="PF14604">
    <property type="entry name" value="SH3_9"/>
    <property type="match status" value="1"/>
</dbReference>
<dbReference type="FunFam" id="3.30.1520.10:FF:000004">
    <property type="entry name" value="Sorting nexin"/>
    <property type="match status" value="1"/>
</dbReference>
<dbReference type="Gene3D" id="3.30.1520.10">
    <property type="entry name" value="Phox-like domain"/>
    <property type="match status" value="1"/>
</dbReference>
<dbReference type="GO" id="GO:0035091">
    <property type="term" value="F:phosphatidylinositol binding"/>
    <property type="evidence" value="ECO:0007669"/>
    <property type="project" value="InterPro"/>
</dbReference>
<evidence type="ECO:0000256" key="5">
    <source>
        <dbReference type="ARBA" id="ARBA00023329"/>
    </source>
</evidence>
<evidence type="ECO:0000256" key="6">
    <source>
        <dbReference type="PROSITE-ProRule" id="PRU00192"/>
    </source>
</evidence>
<evidence type="ECO:0000256" key="4">
    <source>
        <dbReference type="ARBA" id="ARBA00023136"/>
    </source>
</evidence>
<accession>A0A2S2QML2</accession>
<comment type="subcellular location">
    <subcellularLocation>
        <location evidence="1">Cytoplasmic vesicle membrane</location>
    </subcellularLocation>
</comment>
<evidence type="ECO:0000259" key="8">
    <source>
        <dbReference type="PROSITE" id="PS50002"/>
    </source>
</evidence>
<dbReference type="PRINTS" id="PR00452">
    <property type="entry name" value="SH3DOMAIN"/>
</dbReference>
<dbReference type="PANTHER" id="PTHR45827">
    <property type="entry name" value="SORTING NEXIN"/>
    <property type="match status" value="1"/>
</dbReference>
<dbReference type="GO" id="GO:0030659">
    <property type="term" value="C:cytoplasmic vesicle membrane"/>
    <property type="evidence" value="ECO:0007669"/>
    <property type="project" value="UniProtKB-SubCell"/>
</dbReference>
<feature type="domain" description="SH3" evidence="8">
    <location>
        <begin position="1"/>
        <end position="60"/>
    </location>
</feature>
<protein>
    <submittedName>
        <fullName evidence="12">Sorting nexin lst-4</fullName>
    </submittedName>
    <submittedName>
        <fullName evidence="10">Sorting nexin-9</fullName>
    </submittedName>
</protein>
<evidence type="ECO:0000256" key="2">
    <source>
        <dbReference type="ARBA" id="ARBA00010883"/>
    </source>
</evidence>
<feature type="compositionally biased region" description="Acidic residues" evidence="7">
    <location>
        <begin position="110"/>
        <end position="121"/>
    </location>
</feature>
<feature type="region of interest" description="Disordered" evidence="7">
    <location>
        <begin position="65"/>
        <end position="133"/>
    </location>
</feature>
<dbReference type="GO" id="GO:0006897">
    <property type="term" value="P:endocytosis"/>
    <property type="evidence" value="ECO:0007669"/>
    <property type="project" value="TreeGrafter"/>
</dbReference>
<dbReference type="AlphaFoldDB" id="A0A2S2QML2"/>
<proteinExistence type="inferred from homology"/>
<dbReference type="PROSITE" id="PS50195">
    <property type="entry name" value="PX"/>
    <property type="match status" value="1"/>
</dbReference>
<dbReference type="CDD" id="cd06862">
    <property type="entry name" value="PX_SNX9_18_like"/>
    <property type="match status" value="1"/>
</dbReference>
<evidence type="ECO:0000313" key="10">
    <source>
        <dbReference type="EMBL" id="MBY78964.1"/>
    </source>
</evidence>
<feature type="region of interest" description="Disordered" evidence="7">
    <location>
        <begin position="528"/>
        <end position="568"/>
    </location>
</feature>
<dbReference type="SMART" id="SM00326">
    <property type="entry name" value="SH3"/>
    <property type="match status" value="1"/>
</dbReference>
<organism evidence="10">
    <name type="scientific">Sipha flava</name>
    <name type="common">yellow sugarcane aphid</name>
    <dbReference type="NCBI Taxonomy" id="143950"/>
    <lineage>
        <taxon>Eukaryota</taxon>
        <taxon>Metazoa</taxon>
        <taxon>Ecdysozoa</taxon>
        <taxon>Arthropoda</taxon>
        <taxon>Hexapoda</taxon>
        <taxon>Insecta</taxon>
        <taxon>Pterygota</taxon>
        <taxon>Neoptera</taxon>
        <taxon>Paraneoptera</taxon>
        <taxon>Hemiptera</taxon>
        <taxon>Sternorrhyncha</taxon>
        <taxon>Aphidomorpha</taxon>
        <taxon>Aphidoidea</taxon>
        <taxon>Aphididae</taxon>
        <taxon>Sipha</taxon>
    </lineage>
</organism>
<dbReference type="InterPro" id="IPR019497">
    <property type="entry name" value="Sorting_nexin_WASP-bd-dom"/>
</dbReference>
<evidence type="ECO:0000259" key="9">
    <source>
        <dbReference type="PROSITE" id="PS50195"/>
    </source>
</evidence>
<evidence type="ECO:0000313" key="12">
    <source>
        <dbReference type="RefSeq" id="XP_025422621.1"/>
    </source>
</evidence>
<dbReference type="SUPFAM" id="SSF50044">
    <property type="entry name" value="SH3-domain"/>
    <property type="match status" value="1"/>
</dbReference>
<evidence type="ECO:0000256" key="7">
    <source>
        <dbReference type="SAM" id="MobiDB-lite"/>
    </source>
</evidence>
<dbReference type="Pfam" id="PF10456">
    <property type="entry name" value="BAR_3_WASP_bdg"/>
    <property type="match status" value="2"/>
</dbReference>
<dbReference type="GO" id="GO:0097320">
    <property type="term" value="P:plasma membrane tubulation"/>
    <property type="evidence" value="ECO:0007669"/>
    <property type="project" value="TreeGrafter"/>
</dbReference>
<dbReference type="Gene3D" id="2.30.30.40">
    <property type="entry name" value="SH3 Domains"/>
    <property type="match status" value="1"/>
</dbReference>
<reference evidence="10" key="1">
    <citation type="submission" date="2018-04" db="EMBL/GenBank/DDBJ databases">
        <title>Transcriptome assembly of Sipha flava.</title>
        <authorList>
            <person name="Scully E.D."/>
            <person name="Geib S.M."/>
            <person name="Palmer N.A."/>
            <person name="Koch K."/>
            <person name="Bradshaw J."/>
            <person name="Heng-Moss T."/>
            <person name="Sarath G."/>
        </authorList>
    </citation>
    <scope>NUCLEOTIDE SEQUENCE</scope>
</reference>
<evidence type="ECO:0000256" key="3">
    <source>
        <dbReference type="ARBA" id="ARBA00022443"/>
    </source>
</evidence>
<evidence type="ECO:0000256" key="1">
    <source>
        <dbReference type="ARBA" id="ARBA00004156"/>
    </source>
</evidence>
<dbReference type="GO" id="GO:0016197">
    <property type="term" value="P:endosomal transport"/>
    <property type="evidence" value="ECO:0007669"/>
    <property type="project" value="TreeGrafter"/>
</dbReference>
<reference evidence="12" key="2">
    <citation type="submission" date="2025-04" db="UniProtKB">
        <authorList>
            <consortium name="RefSeq"/>
        </authorList>
    </citation>
    <scope>IDENTIFICATION</scope>
    <source>
        <tissue evidence="12">Whole body</tissue>
    </source>
</reference>
<dbReference type="EMBL" id="GGMS01009761">
    <property type="protein sequence ID" value="MBY78964.1"/>
    <property type="molecule type" value="Transcribed_RNA"/>
</dbReference>
<dbReference type="CDD" id="cd11763">
    <property type="entry name" value="SH3_SNX9_like"/>
    <property type="match status" value="1"/>
</dbReference>
<comment type="similarity">
    <text evidence="2">Belongs to the sorting nexin family.</text>
</comment>